<evidence type="ECO:0000313" key="13">
    <source>
        <dbReference type="EMBL" id="GEO91264.1"/>
    </source>
</evidence>
<evidence type="ECO:0000259" key="11">
    <source>
        <dbReference type="Pfam" id="PF07730"/>
    </source>
</evidence>
<evidence type="ECO:0000256" key="10">
    <source>
        <dbReference type="SAM" id="Phobius"/>
    </source>
</evidence>
<dbReference type="InterPro" id="IPR050482">
    <property type="entry name" value="Sensor_HK_TwoCompSys"/>
</dbReference>
<feature type="region of interest" description="Disordered" evidence="9">
    <location>
        <begin position="1"/>
        <end position="62"/>
    </location>
</feature>
<evidence type="ECO:0000256" key="6">
    <source>
        <dbReference type="ARBA" id="ARBA00022777"/>
    </source>
</evidence>
<dbReference type="PANTHER" id="PTHR24421:SF10">
    <property type="entry name" value="NITRATE_NITRITE SENSOR PROTEIN NARQ"/>
    <property type="match status" value="1"/>
</dbReference>
<feature type="transmembrane region" description="Helical" evidence="10">
    <location>
        <begin position="93"/>
        <end position="125"/>
    </location>
</feature>
<protein>
    <recommendedName>
        <fullName evidence="2">histidine kinase</fullName>
        <ecNumber evidence="2">2.7.13.3</ecNumber>
    </recommendedName>
</protein>
<keyword evidence="10" id="KW-0812">Transmembrane</keyword>
<organism evidence="13 14">
    <name type="scientific">Kocuria flava</name>
    <dbReference type="NCBI Taxonomy" id="446860"/>
    <lineage>
        <taxon>Bacteria</taxon>
        <taxon>Bacillati</taxon>
        <taxon>Actinomycetota</taxon>
        <taxon>Actinomycetes</taxon>
        <taxon>Micrococcales</taxon>
        <taxon>Micrococcaceae</taxon>
        <taxon>Kocuria</taxon>
    </lineage>
</organism>
<keyword evidence="5" id="KW-0547">Nucleotide-binding</keyword>
<dbReference type="Gene3D" id="3.30.565.10">
    <property type="entry name" value="Histidine kinase-like ATPase, C-terminal domain"/>
    <property type="match status" value="1"/>
</dbReference>
<keyword evidence="10" id="KW-0472">Membrane</keyword>
<dbReference type="EC" id="2.7.13.3" evidence="2"/>
<feature type="domain" description="Putative sensor" evidence="12">
    <location>
        <begin position="84"/>
        <end position="260"/>
    </location>
</feature>
<dbReference type="InterPro" id="IPR025828">
    <property type="entry name" value="Put_sensor_dom"/>
</dbReference>
<keyword evidence="7" id="KW-0067">ATP-binding</keyword>
<evidence type="ECO:0000256" key="7">
    <source>
        <dbReference type="ARBA" id="ARBA00022840"/>
    </source>
</evidence>
<dbReference type="PANTHER" id="PTHR24421">
    <property type="entry name" value="NITRATE/NITRITE SENSOR PROTEIN NARX-RELATED"/>
    <property type="match status" value="1"/>
</dbReference>
<dbReference type="InterPro" id="IPR011712">
    <property type="entry name" value="Sig_transdc_His_kin_sub3_dim/P"/>
</dbReference>
<feature type="compositionally biased region" description="Low complexity" evidence="9">
    <location>
        <begin position="41"/>
        <end position="62"/>
    </location>
</feature>
<dbReference type="Gene3D" id="1.20.5.1930">
    <property type="match status" value="1"/>
</dbReference>
<keyword evidence="4" id="KW-0808">Transferase</keyword>
<evidence type="ECO:0000256" key="4">
    <source>
        <dbReference type="ARBA" id="ARBA00022679"/>
    </source>
</evidence>
<feature type="transmembrane region" description="Helical" evidence="10">
    <location>
        <begin position="228"/>
        <end position="251"/>
    </location>
</feature>
<comment type="catalytic activity">
    <reaction evidence="1">
        <text>ATP + protein L-histidine = ADP + protein N-phospho-L-histidine.</text>
        <dbReference type="EC" id="2.7.13.3"/>
    </reaction>
</comment>
<evidence type="ECO:0000256" key="9">
    <source>
        <dbReference type="SAM" id="MobiDB-lite"/>
    </source>
</evidence>
<dbReference type="Pfam" id="PF07730">
    <property type="entry name" value="HisKA_3"/>
    <property type="match status" value="1"/>
</dbReference>
<keyword evidence="3" id="KW-0597">Phosphoprotein</keyword>
<evidence type="ECO:0000256" key="3">
    <source>
        <dbReference type="ARBA" id="ARBA00022553"/>
    </source>
</evidence>
<sequence length="489" mass="49796">MSTPHETRPLPPVPWQHEGGRPAPSDTAPGHDDSRSPGPRPAGSHPAAARAAGAPAAADGAAPGALPGWGPWSPRTLLAGSADLVVDAALGTLWLGMLLALVTSGVAALPVVVGVVPLAAAVYAARAAVWVERRRTQAAFGLVLPAPHRRRSPRTDGWRLLHQLWLDVSEAPLWTGLLHLVLTTALGWAVVGALAGTGAALALALAPLYAAPGNPVWPAGGPGAWPGWAVVLAGSTIALTGLVVVGLCAAAHRGLSRLLLRVDEAAELRRRAAEAAAARETAVRGARTERSRIERDLHDGVQPQLVAVAMNLSMARRRIDDDPAAAKELIGEAHATTKAAIAELRRLARGFHPAVLEDRGLDAALSAVAAQSPVPVAVDVRVPRLAPETEAAVYFAVAEGLANVVKHAGATGVSVEVSLQSGEHPGADRVLARVLDDGRGGAVVVPGGGLSGIADRVRSAGGRFTLDSPAGGPTVLGVELPAGSTGGRS</sequence>
<reference evidence="13 14" key="1">
    <citation type="submission" date="2019-07" db="EMBL/GenBank/DDBJ databases">
        <title>Whole genome shotgun sequence of Kocuria flava NBRC 107626.</title>
        <authorList>
            <person name="Hosoyama A."/>
            <person name="Uohara A."/>
            <person name="Ohji S."/>
            <person name="Ichikawa N."/>
        </authorList>
    </citation>
    <scope>NUCLEOTIDE SEQUENCE [LARGE SCALE GENOMIC DNA]</scope>
    <source>
        <strain evidence="13 14">NBRC 107626</strain>
    </source>
</reference>
<evidence type="ECO:0000256" key="2">
    <source>
        <dbReference type="ARBA" id="ARBA00012438"/>
    </source>
</evidence>
<feature type="transmembrane region" description="Helical" evidence="10">
    <location>
        <begin position="185"/>
        <end position="208"/>
    </location>
</feature>
<evidence type="ECO:0000256" key="8">
    <source>
        <dbReference type="ARBA" id="ARBA00023012"/>
    </source>
</evidence>
<name>A0ABQ0X6L0_9MICC</name>
<dbReference type="Pfam" id="PF13796">
    <property type="entry name" value="Sensor"/>
    <property type="match status" value="1"/>
</dbReference>
<evidence type="ECO:0000256" key="1">
    <source>
        <dbReference type="ARBA" id="ARBA00000085"/>
    </source>
</evidence>
<feature type="domain" description="Signal transduction histidine kinase subgroup 3 dimerisation and phosphoacceptor" evidence="11">
    <location>
        <begin position="289"/>
        <end position="356"/>
    </location>
</feature>
<keyword evidence="8" id="KW-0902">Two-component regulatory system</keyword>
<dbReference type="Proteomes" id="UP000321155">
    <property type="component" value="Unassembled WGS sequence"/>
</dbReference>
<keyword evidence="10" id="KW-1133">Transmembrane helix</keyword>
<dbReference type="RefSeq" id="WP_083529259.1">
    <property type="nucleotide sequence ID" value="NZ_BJZR01000009.1"/>
</dbReference>
<gene>
    <name evidence="13" type="ORF">KFL01_05700</name>
</gene>
<dbReference type="InterPro" id="IPR036890">
    <property type="entry name" value="HATPase_C_sf"/>
</dbReference>
<keyword evidence="14" id="KW-1185">Reference proteome</keyword>
<evidence type="ECO:0000256" key="5">
    <source>
        <dbReference type="ARBA" id="ARBA00022741"/>
    </source>
</evidence>
<accession>A0ABQ0X6L0</accession>
<keyword evidence="6" id="KW-0418">Kinase</keyword>
<proteinExistence type="predicted"/>
<comment type="caution">
    <text evidence="13">The sequence shown here is derived from an EMBL/GenBank/DDBJ whole genome shotgun (WGS) entry which is preliminary data.</text>
</comment>
<dbReference type="SUPFAM" id="SSF55874">
    <property type="entry name" value="ATPase domain of HSP90 chaperone/DNA topoisomerase II/histidine kinase"/>
    <property type="match status" value="1"/>
</dbReference>
<evidence type="ECO:0000259" key="12">
    <source>
        <dbReference type="Pfam" id="PF13796"/>
    </source>
</evidence>
<evidence type="ECO:0000313" key="14">
    <source>
        <dbReference type="Proteomes" id="UP000321155"/>
    </source>
</evidence>
<dbReference type="EMBL" id="BJZR01000009">
    <property type="protein sequence ID" value="GEO91264.1"/>
    <property type="molecule type" value="Genomic_DNA"/>
</dbReference>